<dbReference type="EMBL" id="CAADRP010000258">
    <property type="protein sequence ID" value="VFU25850.1"/>
    <property type="molecule type" value="Genomic_DNA"/>
</dbReference>
<evidence type="ECO:0000313" key="1">
    <source>
        <dbReference type="EMBL" id="VFU25850.1"/>
    </source>
</evidence>
<proteinExistence type="predicted"/>
<dbReference type="AlphaFoldDB" id="A0A6N2KLC4"/>
<name>A0A6N2KLC4_SALVM</name>
<organism evidence="1">
    <name type="scientific">Salix viminalis</name>
    <name type="common">Common osier</name>
    <name type="synonym">Basket willow</name>
    <dbReference type="NCBI Taxonomy" id="40686"/>
    <lineage>
        <taxon>Eukaryota</taxon>
        <taxon>Viridiplantae</taxon>
        <taxon>Streptophyta</taxon>
        <taxon>Embryophyta</taxon>
        <taxon>Tracheophyta</taxon>
        <taxon>Spermatophyta</taxon>
        <taxon>Magnoliopsida</taxon>
        <taxon>eudicotyledons</taxon>
        <taxon>Gunneridae</taxon>
        <taxon>Pentapetalae</taxon>
        <taxon>rosids</taxon>
        <taxon>fabids</taxon>
        <taxon>Malpighiales</taxon>
        <taxon>Salicaceae</taxon>
        <taxon>Saliceae</taxon>
        <taxon>Salix</taxon>
    </lineage>
</organism>
<sequence>MCYWAPLRAYPLILIGSRPPAGKVDMYPQASGCLLAGEKSYDAQSMTYTCPTCLNPGGQGTE</sequence>
<accession>A0A6N2KLC4</accession>
<gene>
    <name evidence="1" type="ORF">SVIM_LOCUS63928</name>
</gene>
<reference evidence="1" key="1">
    <citation type="submission" date="2019-03" db="EMBL/GenBank/DDBJ databases">
        <authorList>
            <person name="Mank J."/>
            <person name="Almeida P."/>
        </authorList>
    </citation>
    <scope>NUCLEOTIDE SEQUENCE</scope>
    <source>
        <strain evidence="1">78183</strain>
    </source>
</reference>
<protein>
    <submittedName>
        <fullName evidence="1">Uncharacterized protein</fullName>
    </submittedName>
</protein>